<dbReference type="GO" id="GO:0042910">
    <property type="term" value="F:xenobiotic transmembrane transporter activity"/>
    <property type="evidence" value="ECO:0007669"/>
    <property type="project" value="TreeGrafter"/>
</dbReference>
<proteinExistence type="predicted"/>
<feature type="compositionally biased region" description="Basic residues" evidence="1">
    <location>
        <begin position="211"/>
        <end position="224"/>
    </location>
</feature>
<dbReference type="Gene3D" id="3.30.2090.10">
    <property type="entry name" value="Multidrug efflux transporter AcrB TolC docking domain, DN and DC subdomains"/>
    <property type="match status" value="1"/>
</dbReference>
<dbReference type="Proteomes" id="UP000572540">
    <property type="component" value="Unassembled WGS sequence"/>
</dbReference>
<dbReference type="PANTHER" id="PTHR32063:SF10">
    <property type="entry name" value="EFFLUX PUMP MEMBRANE TRANSPORTER"/>
    <property type="match status" value="1"/>
</dbReference>
<dbReference type="EMBL" id="JACCAU010000001">
    <property type="protein sequence ID" value="NYH19229.1"/>
    <property type="molecule type" value="Genomic_DNA"/>
</dbReference>
<dbReference type="Pfam" id="PF00873">
    <property type="entry name" value="ACR_tran"/>
    <property type="match status" value="1"/>
</dbReference>
<feature type="region of interest" description="Disordered" evidence="1">
    <location>
        <begin position="197"/>
        <end position="269"/>
    </location>
</feature>
<comment type="caution">
    <text evidence="2">The sequence shown here is derived from an EMBL/GenBank/DDBJ whole genome shotgun (WGS) entry which is preliminary data.</text>
</comment>
<dbReference type="InterPro" id="IPR027463">
    <property type="entry name" value="AcrB_DN_DC_subdom"/>
</dbReference>
<dbReference type="Gene3D" id="1.20.1640.10">
    <property type="entry name" value="Multidrug efflux transporter AcrB transmembrane domain"/>
    <property type="match status" value="1"/>
</dbReference>
<dbReference type="PRINTS" id="PR00702">
    <property type="entry name" value="ACRIFLAVINRP"/>
</dbReference>
<reference evidence="2 3" key="1">
    <citation type="submission" date="2020-07" db="EMBL/GenBank/DDBJ databases">
        <title>Exploring microbial biodiversity for novel pathways involved in the catabolism of aromatic compounds derived from lignin.</title>
        <authorList>
            <person name="Elkins J."/>
        </authorList>
    </citation>
    <scope>NUCLEOTIDE SEQUENCE [LARGE SCALE GENOMIC DNA]</scope>
    <source>
        <strain evidence="2 3">H2C3B</strain>
    </source>
</reference>
<gene>
    <name evidence="2" type="ORF">GGD41_006457</name>
</gene>
<evidence type="ECO:0008006" key="4">
    <source>
        <dbReference type="Google" id="ProtNLM"/>
    </source>
</evidence>
<dbReference type="AlphaFoldDB" id="A0A7Y9WE80"/>
<dbReference type="SUPFAM" id="SSF82693">
    <property type="entry name" value="Multidrug efflux transporter AcrB pore domain, PN1, PN2, PC1 and PC2 subdomains"/>
    <property type="match status" value="2"/>
</dbReference>
<dbReference type="Gene3D" id="3.30.70.1320">
    <property type="entry name" value="Multidrug efflux transporter AcrB pore domain like"/>
    <property type="match status" value="1"/>
</dbReference>
<dbReference type="PANTHER" id="PTHR32063">
    <property type="match status" value="1"/>
</dbReference>
<sequence length="338" mass="37580">MPFFFIDRPVFAWIVALAIVVAGALAIPQLPVAQYPRLAPPRIVISASYPGASTEVVDGNVGSIIEESLDGADNMLYYETTSDNLGNLEIDATFSPGTNPDMALVDIQNRLKQVEPRLPQQVVQQGISVFKAANTFLMLVALTSTDGTRDSVQLSDYLSRYVLRELKRAPGVGAAELWDADEALRVWVDPMKLREYGIGPDRGERRDQRSERHRHGGRDRRRAVRAGSAAHGIGQRERAINLARGVRPDRHQGAARRLGGASARRRAGRTRARQLHVLFAPERQGVGHRRHSTRAARQRARNFECDSRAARGIVEGLAVGRRRRNSVRQRALRADRHS</sequence>
<organism evidence="2 3">
    <name type="scientific">Paraburkholderia bryophila</name>
    <dbReference type="NCBI Taxonomy" id="420952"/>
    <lineage>
        <taxon>Bacteria</taxon>
        <taxon>Pseudomonadati</taxon>
        <taxon>Pseudomonadota</taxon>
        <taxon>Betaproteobacteria</taxon>
        <taxon>Burkholderiales</taxon>
        <taxon>Burkholderiaceae</taxon>
        <taxon>Paraburkholderia</taxon>
    </lineage>
</organism>
<dbReference type="GO" id="GO:0005886">
    <property type="term" value="C:plasma membrane"/>
    <property type="evidence" value="ECO:0007669"/>
    <property type="project" value="TreeGrafter"/>
</dbReference>
<protein>
    <recommendedName>
        <fullName evidence="4">AcrB/AcrD/AcrF family protein</fullName>
    </recommendedName>
</protein>
<name>A0A7Y9WE80_9BURK</name>
<accession>A0A7Y9WE80</accession>
<evidence type="ECO:0000313" key="2">
    <source>
        <dbReference type="EMBL" id="NYH19229.1"/>
    </source>
</evidence>
<feature type="compositionally biased region" description="Basic and acidic residues" evidence="1">
    <location>
        <begin position="197"/>
        <end position="210"/>
    </location>
</feature>
<evidence type="ECO:0000313" key="3">
    <source>
        <dbReference type="Proteomes" id="UP000572540"/>
    </source>
</evidence>
<evidence type="ECO:0000256" key="1">
    <source>
        <dbReference type="SAM" id="MobiDB-lite"/>
    </source>
</evidence>
<dbReference type="InterPro" id="IPR001036">
    <property type="entry name" value="Acrflvin-R"/>
</dbReference>
<dbReference type="Gene3D" id="3.30.70.1430">
    <property type="entry name" value="Multidrug efflux transporter AcrB pore domain"/>
    <property type="match status" value="1"/>
</dbReference>